<dbReference type="PaxDb" id="2903-EOD27504"/>
<feature type="region of interest" description="Disordered" evidence="1">
    <location>
        <begin position="121"/>
        <end position="146"/>
    </location>
</feature>
<dbReference type="Proteomes" id="UP000013827">
    <property type="component" value="Unassembled WGS sequence"/>
</dbReference>
<evidence type="ECO:0000313" key="3">
    <source>
        <dbReference type="Proteomes" id="UP000013827"/>
    </source>
</evidence>
<reference evidence="3" key="1">
    <citation type="journal article" date="2013" name="Nature">
        <title>Pan genome of the phytoplankton Emiliania underpins its global distribution.</title>
        <authorList>
            <person name="Read B.A."/>
            <person name="Kegel J."/>
            <person name="Klute M.J."/>
            <person name="Kuo A."/>
            <person name="Lefebvre S.C."/>
            <person name="Maumus F."/>
            <person name="Mayer C."/>
            <person name="Miller J."/>
            <person name="Monier A."/>
            <person name="Salamov A."/>
            <person name="Young J."/>
            <person name="Aguilar M."/>
            <person name="Claverie J.M."/>
            <person name="Frickenhaus S."/>
            <person name="Gonzalez K."/>
            <person name="Herman E.K."/>
            <person name="Lin Y.C."/>
            <person name="Napier J."/>
            <person name="Ogata H."/>
            <person name="Sarno A.F."/>
            <person name="Shmutz J."/>
            <person name="Schroeder D."/>
            <person name="de Vargas C."/>
            <person name="Verret F."/>
            <person name="von Dassow P."/>
            <person name="Valentin K."/>
            <person name="Van de Peer Y."/>
            <person name="Wheeler G."/>
            <person name="Dacks J.B."/>
            <person name="Delwiche C.F."/>
            <person name="Dyhrman S.T."/>
            <person name="Glockner G."/>
            <person name="John U."/>
            <person name="Richards T."/>
            <person name="Worden A.Z."/>
            <person name="Zhang X."/>
            <person name="Grigoriev I.V."/>
            <person name="Allen A.E."/>
            <person name="Bidle K."/>
            <person name="Borodovsky M."/>
            <person name="Bowler C."/>
            <person name="Brownlee C."/>
            <person name="Cock J.M."/>
            <person name="Elias M."/>
            <person name="Gladyshev V.N."/>
            <person name="Groth M."/>
            <person name="Guda C."/>
            <person name="Hadaegh A."/>
            <person name="Iglesias-Rodriguez M.D."/>
            <person name="Jenkins J."/>
            <person name="Jones B.M."/>
            <person name="Lawson T."/>
            <person name="Leese F."/>
            <person name="Lindquist E."/>
            <person name="Lobanov A."/>
            <person name="Lomsadze A."/>
            <person name="Malik S.B."/>
            <person name="Marsh M.E."/>
            <person name="Mackinder L."/>
            <person name="Mock T."/>
            <person name="Mueller-Roeber B."/>
            <person name="Pagarete A."/>
            <person name="Parker M."/>
            <person name="Probert I."/>
            <person name="Quesneville H."/>
            <person name="Raines C."/>
            <person name="Rensing S.A."/>
            <person name="Riano-Pachon D.M."/>
            <person name="Richier S."/>
            <person name="Rokitta S."/>
            <person name="Shiraiwa Y."/>
            <person name="Soanes D.M."/>
            <person name="van der Giezen M."/>
            <person name="Wahlund T.M."/>
            <person name="Williams B."/>
            <person name="Wilson W."/>
            <person name="Wolfe G."/>
            <person name="Wurch L.L."/>
        </authorList>
    </citation>
    <scope>NUCLEOTIDE SEQUENCE</scope>
</reference>
<evidence type="ECO:0000256" key="1">
    <source>
        <dbReference type="SAM" id="MobiDB-lite"/>
    </source>
</evidence>
<dbReference type="RefSeq" id="XP_005779933.1">
    <property type="nucleotide sequence ID" value="XM_005779876.1"/>
</dbReference>
<dbReference type="EnsemblProtists" id="EOD27504">
    <property type="protein sequence ID" value="EOD27504"/>
    <property type="gene ID" value="EMIHUDRAFT_235729"/>
</dbReference>
<evidence type="ECO:0008006" key="4">
    <source>
        <dbReference type="Google" id="ProtNLM"/>
    </source>
</evidence>
<sequence length="146" mass="15436">MPCQLLLATAAHHRPTTPSGAALPHLRASNLLHNLVHAFFSPLAHGWHATIADGDLFVLPAHHPHAVLLSGELSLGFKWTLRCADDDGPCEPAGTAADEGMQRWRNPNDVSALAAAAAAPGGAGETVSAAVRRASEIQPRPEREER</sequence>
<reference evidence="2" key="2">
    <citation type="submission" date="2024-10" db="UniProtKB">
        <authorList>
            <consortium name="EnsemblProtists"/>
        </authorList>
    </citation>
    <scope>IDENTIFICATION</scope>
</reference>
<dbReference type="KEGG" id="ehx:EMIHUDRAFT_235729"/>
<name>A0A0D3JVG9_EMIH1</name>
<proteinExistence type="predicted"/>
<feature type="compositionally biased region" description="Basic and acidic residues" evidence="1">
    <location>
        <begin position="133"/>
        <end position="146"/>
    </location>
</feature>
<keyword evidence="3" id="KW-1185">Reference proteome</keyword>
<evidence type="ECO:0000313" key="2">
    <source>
        <dbReference type="EnsemblProtists" id="EOD27504"/>
    </source>
</evidence>
<accession>A0A0D3JVG9</accession>
<dbReference type="AlphaFoldDB" id="A0A0D3JVG9"/>
<dbReference type="HOGENOM" id="CLU_1780921_0_0_1"/>
<protein>
    <recommendedName>
        <fullName evidence="4">JmjC domain-containing protein</fullName>
    </recommendedName>
</protein>
<dbReference type="GeneID" id="17273049"/>
<organism evidence="2 3">
    <name type="scientific">Emiliania huxleyi (strain CCMP1516)</name>
    <dbReference type="NCBI Taxonomy" id="280463"/>
    <lineage>
        <taxon>Eukaryota</taxon>
        <taxon>Haptista</taxon>
        <taxon>Haptophyta</taxon>
        <taxon>Prymnesiophyceae</taxon>
        <taxon>Isochrysidales</taxon>
        <taxon>Noelaerhabdaceae</taxon>
        <taxon>Emiliania</taxon>
    </lineage>
</organism>